<evidence type="ECO:0000313" key="4">
    <source>
        <dbReference type="Proteomes" id="UP001221142"/>
    </source>
</evidence>
<dbReference type="AlphaFoldDB" id="A0AAD7CDW8"/>
<feature type="domain" description="NADP-dependent oxidoreductase" evidence="2">
    <location>
        <begin position="191"/>
        <end position="281"/>
    </location>
</feature>
<name>A0AAD7CDW8_9AGAR</name>
<dbReference type="Gene3D" id="3.20.20.100">
    <property type="entry name" value="NADP-dependent oxidoreductase domain"/>
    <property type="match status" value="1"/>
</dbReference>
<organism evidence="3 4">
    <name type="scientific">Roridomyces roridus</name>
    <dbReference type="NCBI Taxonomy" id="1738132"/>
    <lineage>
        <taxon>Eukaryota</taxon>
        <taxon>Fungi</taxon>
        <taxon>Dikarya</taxon>
        <taxon>Basidiomycota</taxon>
        <taxon>Agaricomycotina</taxon>
        <taxon>Agaricomycetes</taxon>
        <taxon>Agaricomycetidae</taxon>
        <taxon>Agaricales</taxon>
        <taxon>Marasmiineae</taxon>
        <taxon>Mycenaceae</taxon>
        <taxon>Roridomyces</taxon>
    </lineage>
</organism>
<keyword evidence="1" id="KW-0560">Oxidoreductase</keyword>
<dbReference type="InterPro" id="IPR036812">
    <property type="entry name" value="NAD(P)_OxRdtase_dom_sf"/>
</dbReference>
<dbReference type="Proteomes" id="UP001221142">
    <property type="component" value="Unassembled WGS sequence"/>
</dbReference>
<keyword evidence="4" id="KW-1185">Reference proteome</keyword>
<dbReference type="SUPFAM" id="SSF51430">
    <property type="entry name" value="NAD(P)-linked oxidoreductase"/>
    <property type="match status" value="1"/>
</dbReference>
<accession>A0AAD7CDW8</accession>
<dbReference type="GO" id="GO:0016491">
    <property type="term" value="F:oxidoreductase activity"/>
    <property type="evidence" value="ECO:0007669"/>
    <property type="project" value="UniProtKB-KW"/>
</dbReference>
<evidence type="ECO:0000313" key="3">
    <source>
        <dbReference type="EMBL" id="KAJ7646512.1"/>
    </source>
</evidence>
<sequence length="292" mass="33297">MTPSLARKSSATLAFWKKPQKPKISESDILLPTEIWLCILDLIPEVALDSISRTSKRLRFIALPLFFRSQQIFPFQDTFAYRRISMSAHSELSPYGYQERSIQRLKFLGTTLISSAIRDFYVSPYPPGYNRRHRVEHKPVEAIMDHVVRILRHPMVAPGARGAHASVPQTLRLWGRSHVSMLMLRLPLMGENTKTTRQESDELPPEAYFLLGAGNKDVVDRVEQLAKKYNKTMAQIALAWHMTKDGVTAPIVGTTSLEKLEDLIGALDVKLSAEDVKYLEEPYKPMKPMMYV</sequence>
<dbReference type="PANTHER" id="PTHR43364:SF4">
    <property type="entry name" value="NAD(P)-LINKED OXIDOREDUCTASE SUPERFAMILY PROTEIN"/>
    <property type="match status" value="1"/>
</dbReference>
<comment type="caution">
    <text evidence="3">The sequence shown here is derived from an EMBL/GenBank/DDBJ whole genome shotgun (WGS) entry which is preliminary data.</text>
</comment>
<proteinExistence type="predicted"/>
<evidence type="ECO:0000256" key="1">
    <source>
        <dbReference type="ARBA" id="ARBA00023002"/>
    </source>
</evidence>
<reference evidence="3" key="1">
    <citation type="submission" date="2023-03" db="EMBL/GenBank/DDBJ databases">
        <title>Massive genome expansion in bonnet fungi (Mycena s.s.) driven by repeated elements and novel gene families across ecological guilds.</title>
        <authorList>
            <consortium name="Lawrence Berkeley National Laboratory"/>
            <person name="Harder C.B."/>
            <person name="Miyauchi S."/>
            <person name="Viragh M."/>
            <person name="Kuo A."/>
            <person name="Thoen E."/>
            <person name="Andreopoulos B."/>
            <person name="Lu D."/>
            <person name="Skrede I."/>
            <person name="Drula E."/>
            <person name="Henrissat B."/>
            <person name="Morin E."/>
            <person name="Kohler A."/>
            <person name="Barry K."/>
            <person name="LaButti K."/>
            <person name="Morin E."/>
            <person name="Salamov A."/>
            <person name="Lipzen A."/>
            <person name="Mereny Z."/>
            <person name="Hegedus B."/>
            <person name="Baldrian P."/>
            <person name="Stursova M."/>
            <person name="Weitz H."/>
            <person name="Taylor A."/>
            <person name="Grigoriev I.V."/>
            <person name="Nagy L.G."/>
            <person name="Martin F."/>
            <person name="Kauserud H."/>
        </authorList>
    </citation>
    <scope>NUCLEOTIDE SEQUENCE</scope>
    <source>
        <strain evidence="3">9284</strain>
    </source>
</reference>
<evidence type="ECO:0000259" key="2">
    <source>
        <dbReference type="Pfam" id="PF00248"/>
    </source>
</evidence>
<dbReference type="Pfam" id="PF00248">
    <property type="entry name" value="Aldo_ket_red"/>
    <property type="match status" value="1"/>
</dbReference>
<dbReference type="InterPro" id="IPR023210">
    <property type="entry name" value="NADP_OxRdtase_dom"/>
</dbReference>
<dbReference type="InterPro" id="IPR050523">
    <property type="entry name" value="AKR_Detox_Biosynth"/>
</dbReference>
<protein>
    <recommendedName>
        <fullName evidence="2">NADP-dependent oxidoreductase domain-containing protein</fullName>
    </recommendedName>
</protein>
<dbReference type="PANTHER" id="PTHR43364">
    <property type="entry name" value="NADH-SPECIFIC METHYLGLYOXAL REDUCTASE-RELATED"/>
    <property type="match status" value="1"/>
</dbReference>
<dbReference type="EMBL" id="JARKIF010000002">
    <property type="protein sequence ID" value="KAJ7646512.1"/>
    <property type="molecule type" value="Genomic_DNA"/>
</dbReference>
<gene>
    <name evidence="3" type="ORF">FB45DRAFT_1098305</name>
</gene>